<dbReference type="OrthoDB" id="10251809at2759"/>
<feature type="compositionally biased region" description="Acidic residues" evidence="4">
    <location>
        <begin position="250"/>
        <end position="266"/>
    </location>
</feature>
<evidence type="ECO:0000313" key="5">
    <source>
        <dbReference type="EMBL" id="CRG85406.1"/>
    </source>
</evidence>
<keyword evidence="6" id="KW-1185">Reference proteome</keyword>
<evidence type="ECO:0008006" key="7">
    <source>
        <dbReference type="Google" id="ProtNLM"/>
    </source>
</evidence>
<evidence type="ECO:0000256" key="3">
    <source>
        <dbReference type="SAM" id="Coils"/>
    </source>
</evidence>
<evidence type="ECO:0000313" key="6">
    <source>
        <dbReference type="Proteomes" id="UP000220158"/>
    </source>
</evidence>
<dbReference type="PANTHER" id="PTHR46093:SF18">
    <property type="entry name" value="FIBRONECTIN TYPE-III DOMAIN-CONTAINING PROTEIN"/>
    <property type="match status" value="1"/>
</dbReference>
<dbReference type="KEGG" id="prel:PRELSG_0011100"/>
<feature type="compositionally biased region" description="Basic and acidic residues" evidence="4">
    <location>
        <begin position="74"/>
        <end position="88"/>
    </location>
</feature>
<dbReference type="Proteomes" id="UP000220158">
    <property type="component" value="Unassembled WGS sequence"/>
</dbReference>
<evidence type="ECO:0000256" key="1">
    <source>
        <dbReference type="ARBA" id="ARBA00022441"/>
    </source>
</evidence>
<dbReference type="Gene3D" id="2.120.10.80">
    <property type="entry name" value="Kelch-type beta propeller"/>
    <property type="match status" value="2"/>
</dbReference>
<keyword evidence="2" id="KW-0677">Repeat</keyword>
<protein>
    <recommendedName>
        <fullName evidence="7">Kelch domain-containing protein</fullName>
    </recommendedName>
</protein>
<name>A0A1J1GKN4_PLARL</name>
<feature type="region of interest" description="Disordered" evidence="4">
    <location>
        <begin position="235"/>
        <end position="272"/>
    </location>
</feature>
<accession>A0A1J1GKN4</accession>
<keyword evidence="1" id="KW-0880">Kelch repeat</keyword>
<reference evidence="5 6" key="1">
    <citation type="submission" date="2015-04" db="EMBL/GenBank/DDBJ databases">
        <authorList>
            <consortium name="Pathogen Informatics"/>
        </authorList>
    </citation>
    <scope>NUCLEOTIDE SEQUENCE [LARGE SCALE GENOMIC DNA]</scope>
    <source>
        <strain evidence="5 6">SGS1</strain>
    </source>
</reference>
<dbReference type="PANTHER" id="PTHR46093">
    <property type="entry name" value="ACYL-COA-BINDING DOMAIN-CONTAINING PROTEIN 5"/>
    <property type="match status" value="1"/>
</dbReference>
<sequence>MSLTLICNDNWNKNENINKPTGRVGHSLHFYYELNSYDINEEEYDDIDNSNGLKKDKESESEKKSEDTDEKEFENDFDKNIKNEDTPKNNKNNFKNNRNKYIHGKYKIIIFGGGSIEDDFIKNYTNEYLMNRGCIYYEKENNYINYKSMSIENYLNKTYNDIYICEEKNFNSWENIHTYNVPPPRAFHASCIVNLGLNGVFLFIHGGKVNNNLLADDSLYALNLSHISFDDKGEKQIKQRKDTNSNCESSGDDNNYDEEDEYEDNGEINNGYNEEELNINNETNKKCYNSEYDKYYIYNNLKEENKISSLYKKVIKKDFKNLKKKTIKKDDDNLREDIAKDSPEKIIQKGGNDLTKKFANSIELNNQNFSLCESEKGFFNNEYEKREKEIKKKEESEKYNISQNNLINKKKLRYSSSSDSSSYLCSTSDTLSSSYSTSSSCSSCLSNSSFLHNKSVSDNYSNTCKNLCNPTKSALSSSSSDGIYGVTNTYISEEIKRKWIQIKIIGNKPNSRYGHTLDFLYPYLILFGGNEKICDVENLHCKNDLWVLNIEKCKKKKKKKKEFIYFTWEEIEYTSINPLGRYFHSTCIWYDKKKKKNNLILYGGKMRSKTNTSRLFLLQKNGNSWIWSLLPVYVDCLNENRAYHSIVNINDYIFIIGGEEYNYKYIEKMPSALYSFETKKFHYIDDFTAKACLKCFAKDYVIYSWGGFTDIPFKQNFFPNNFAILDVSPHILSSQMRDSLYDEYDENSNFIIKAESDSDDNIYKNMNKEISKLEKKQKELEKDLSFHIKLNNNLNYRLKSQTLQYQKLIQLINFKQKQNAYLFDLLKKNNLDINNVNNNKDYDSIISSISNNNYTNCSDYFKFYNNINDNLMNTTKADIDTHNLDSRHEDNNIINELNNQIQDKKLINEINPRDSNTYENMLNIEKIQRYSYTNNTNTKNENNEEHMSSQSPFEQNYSKNTFDNKCNENKYIEQIKNDLINVQEVSEFLEKTQNDYFNEEYNVYKNNLYTNEDIKENSKYLDDHLNYKSSSADSFINNNSSFMNDYSISLDLCIGKQQNDYNNNLTDNSSIPNQNLGCNEKKNTKYNENENIRNQADIKLPEREASNQRVRRKTAEKCLKLIEQDRLNRILKEK</sequence>
<evidence type="ECO:0000256" key="4">
    <source>
        <dbReference type="SAM" id="MobiDB-lite"/>
    </source>
</evidence>
<organism evidence="5 6">
    <name type="scientific">Plasmodium relictum</name>
    <dbReference type="NCBI Taxonomy" id="85471"/>
    <lineage>
        <taxon>Eukaryota</taxon>
        <taxon>Sar</taxon>
        <taxon>Alveolata</taxon>
        <taxon>Apicomplexa</taxon>
        <taxon>Aconoidasida</taxon>
        <taxon>Haemosporida</taxon>
        <taxon>Plasmodiidae</taxon>
        <taxon>Plasmodium</taxon>
        <taxon>Plasmodium (Haemamoeba)</taxon>
    </lineage>
</organism>
<dbReference type="OMA" id="NENRAYH"/>
<feature type="region of interest" description="Disordered" evidence="4">
    <location>
        <begin position="45"/>
        <end position="96"/>
    </location>
</feature>
<evidence type="ECO:0000256" key="2">
    <source>
        <dbReference type="ARBA" id="ARBA00022737"/>
    </source>
</evidence>
<proteinExistence type="predicted"/>
<feature type="coiled-coil region" evidence="3">
    <location>
        <begin position="763"/>
        <end position="790"/>
    </location>
</feature>
<dbReference type="RefSeq" id="XP_028531303.1">
    <property type="nucleotide sequence ID" value="XM_028677234.1"/>
</dbReference>
<dbReference type="VEuPathDB" id="PlasmoDB:PRELSG_0011100"/>
<dbReference type="GeneID" id="39734027"/>
<keyword evidence="3" id="KW-0175">Coiled coil</keyword>
<feature type="region of interest" description="Disordered" evidence="4">
    <location>
        <begin position="935"/>
        <end position="955"/>
    </location>
</feature>
<dbReference type="InterPro" id="IPR015915">
    <property type="entry name" value="Kelch-typ_b-propeller"/>
</dbReference>
<feature type="compositionally biased region" description="Basic and acidic residues" evidence="4">
    <location>
        <begin position="53"/>
        <end position="66"/>
    </location>
</feature>
<dbReference type="EMBL" id="CVMU01000401">
    <property type="protein sequence ID" value="CRG85406.1"/>
    <property type="molecule type" value="Genomic_DNA"/>
</dbReference>
<dbReference type="AlphaFoldDB" id="A0A1J1GKN4"/>
<dbReference type="SUPFAM" id="SSF117281">
    <property type="entry name" value="Kelch motif"/>
    <property type="match status" value="1"/>
</dbReference>
<gene>
    <name evidence="5" type="ORF">PRELSG_0011100</name>
</gene>